<dbReference type="Proteomes" id="UP001529510">
    <property type="component" value="Unassembled WGS sequence"/>
</dbReference>
<name>A0ABD0NL25_CIRMR</name>
<organism evidence="1 2">
    <name type="scientific">Cirrhinus mrigala</name>
    <name type="common">Mrigala</name>
    <dbReference type="NCBI Taxonomy" id="683832"/>
    <lineage>
        <taxon>Eukaryota</taxon>
        <taxon>Metazoa</taxon>
        <taxon>Chordata</taxon>
        <taxon>Craniata</taxon>
        <taxon>Vertebrata</taxon>
        <taxon>Euteleostomi</taxon>
        <taxon>Actinopterygii</taxon>
        <taxon>Neopterygii</taxon>
        <taxon>Teleostei</taxon>
        <taxon>Ostariophysi</taxon>
        <taxon>Cypriniformes</taxon>
        <taxon>Cyprinidae</taxon>
        <taxon>Labeoninae</taxon>
        <taxon>Labeonini</taxon>
        <taxon>Cirrhinus</taxon>
    </lineage>
</organism>
<evidence type="ECO:0000313" key="1">
    <source>
        <dbReference type="EMBL" id="KAL0161866.1"/>
    </source>
</evidence>
<dbReference type="AlphaFoldDB" id="A0ABD0NL25"/>
<feature type="non-terminal residue" evidence="1">
    <location>
        <position position="78"/>
    </location>
</feature>
<proteinExistence type="predicted"/>
<sequence length="78" mass="8365">MSEIETFLEDNSFETADPAAPLATVQVTIQVAAQATSNPQDPTIEPETANHAITIQASATFSSVFLCFSPLLRSWTPP</sequence>
<evidence type="ECO:0000313" key="2">
    <source>
        <dbReference type="Proteomes" id="UP001529510"/>
    </source>
</evidence>
<accession>A0ABD0NL25</accession>
<dbReference type="EMBL" id="JAMKFB020000021">
    <property type="protein sequence ID" value="KAL0161866.1"/>
    <property type="molecule type" value="Genomic_DNA"/>
</dbReference>
<reference evidence="1 2" key="1">
    <citation type="submission" date="2024-05" db="EMBL/GenBank/DDBJ databases">
        <title>Genome sequencing and assembly of Indian major carp, Cirrhinus mrigala (Hamilton, 1822).</title>
        <authorList>
            <person name="Mohindra V."/>
            <person name="Chowdhury L.M."/>
            <person name="Lal K."/>
            <person name="Jena J.K."/>
        </authorList>
    </citation>
    <scope>NUCLEOTIDE SEQUENCE [LARGE SCALE GENOMIC DNA]</scope>
    <source>
        <strain evidence="1">CM1030</strain>
        <tissue evidence="1">Blood</tissue>
    </source>
</reference>
<comment type="caution">
    <text evidence="1">The sequence shown here is derived from an EMBL/GenBank/DDBJ whole genome shotgun (WGS) entry which is preliminary data.</text>
</comment>
<keyword evidence="2" id="KW-1185">Reference proteome</keyword>
<protein>
    <submittedName>
        <fullName evidence="1">Uncharacterized protein</fullName>
    </submittedName>
</protein>
<gene>
    <name evidence="1" type="ORF">M9458_041262</name>
</gene>